<dbReference type="PANTHER" id="PTHR14119">
    <property type="entry name" value="HYDROLASE"/>
    <property type="match status" value="1"/>
</dbReference>
<dbReference type="PANTHER" id="PTHR14119:SF3">
    <property type="entry name" value="ISOCHORISMATASE DOMAIN-CONTAINING PROTEIN 2"/>
    <property type="match status" value="1"/>
</dbReference>
<reference evidence="3" key="1">
    <citation type="journal article" date="2019" name="Int. J. Syst. Evol. Microbiol.">
        <title>The Global Catalogue of Microorganisms (GCM) 10K type strain sequencing project: providing services to taxonomists for standard genome sequencing and annotation.</title>
        <authorList>
            <consortium name="The Broad Institute Genomics Platform"/>
            <consortium name="The Broad Institute Genome Sequencing Center for Infectious Disease"/>
            <person name="Wu L."/>
            <person name="Ma J."/>
        </authorList>
    </citation>
    <scope>NUCLEOTIDE SEQUENCE [LARGE SCALE GENOMIC DNA]</scope>
    <source>
        <strain evidence="3">CCUG 61697</strain>
    </source>
</reference>
<gene>
    <name evidence="2" type="ORF">ACFQ2F_06485</name>
</gene>
<organism evidence="2 3">
    <name type="scientific">Methyloligella solikamskensis</name>
    <dbReference type="NCBI Taxonomy" id="1177756"/>
    <lineage>
        <taxon>Bacteria</taxon>
        <taxon>Pseudomonadati</taxon>
        <taxon>Pseudomonadota</taxon>
        <taxon>Alphaproteobacteria</taxon>
        <taxon>Hyphomicrobiales</taxon>
        <taxon>Hyphomicrobiaceae</taxon>
        <taxon>Methyloligella</taxon>
    </lineage>
</organism>
<accession>A0ABW3J8S1</accession>
<evidence type="ECO:0000313" key="2">
    <source>
        <dbReference type="EMBL" id="MFD0986742.1"/>
    </source>
</evidence>
<evidence type="ECO:0000259" key="1">
    <source>
        <dbReference type="Pfam" id="PF00857"/>
    </source>
</evidence>
<evidence type="ECO:0000313" key="3">
    <source>
        <dbReference type="Proteomes" id="UP001597102"/>
    </source>
</evidence>
<dbReference type="SUPFAM" id="SSF52499">
    <property type="entry name" value="Isochorismatase-like hydrolases"/>
    <property type="match status" value="1"/>
</dbReference>
<protein>
    <submittedName>
        <fullName evidence="2">Hydrolase</fullName>
    </submittedName>
</protein>
<dbReference type="InterPro" id="IPR036380">
    <property type="entry name" value="Isochorismatase-like_sf"/>
</dbReference>
<dbReference type="InterPro" id="IPR050993">
    <property type="entry name" value="Isochorismatase_domain"/>
</dbReference>
<proteinExistence type="predicted"/>
<dbReference type="InterPro" id="IPR000868">
    <property type="entry name" value="Isochorismatase-like_dom"/>
</dbReference>
<keyword evidence="2" id="KW-0378">Hydrolase</keyword>
<dbReference type="Proteomes" id="UP001597102">
    <property type="component" value="Unassembled WGS sequence"/>
</dbReference>
<dbReference type="CDD" id="cd01012">
    <property type="entry name" value="YcaC_related"/>
    <property type="match status" value="1"/>
</dbReference>
<comment type="caution">
    <text evidence="2">The sequence shown here is derived from an EMBL/GenBank/DDBJ whole genome shotgun (WGS) entry which is preliminary data.</text>
</comment>
<sequence>MLMDKERSQLLIVDMQERLLPAMSDADDITKACERLVRGAQTLDLPITVSEQYPKGLGPTVEPLRQTLGNSATVMEKVEFSCFQNKEIRDRLEELRRKGRPQVVVGGIEAHVCVLQTALDLAAQGFETFVAADAIGSRLKESRKLAMGRMLHANVSVVNSEMALFEWVGKAGSPEFKEIQALVK</sequence>
<dbReference type="EMBL" id="JBHTJO010000001">
    <property type="protein sequence ID" value="MFD0986742.1"/>
    <property type="molecule type" value="Genomic_DNA"/>
</dbReference>
<name>A0ABW3J8S1_9HYPH</name>
<keyword evidence="3" id="KW-1185">Reference proteome</keyword>
<dbReference type="Pfam" id="PF00857">
    <property type="entry name" value="Isochorismatase"/>
    <property type="match status" value="1"/>
</dbReference>
<dbReference type="Gene3D" id="3.40.50.850">
    <property type="entry name" value="Isochorismatase-like"/>
    <property type="match status" value="1"/>
</dbReference>
<dbReference type="RefSeq" id="WP_379087431.1">
    <property type="nucleotide sequence ID" value="NZ_JBHTJO010000001.1"/>
</dbReference>
<feature type="domain" description="Isochorismatase-like" evidence="1">
    <location>
        <begin position="9"/>
        <end position="161"/>
    </location>
</feature>
<dbReference type="GO" id="GO:0016787">
    <property type="term" value="F:hydrolase activity"/>
    <property type="evidence" value="ECO:0007669"/>
    <property type="project" value="UniProtKB-KW"/>
</dbReference>